<reference evidence="2" key="1">
    <citation type="submission" date="2013-08" db="EMBL/GenBank/DDBJ databases">
        <authorList>
            <person name="Mendez C."/>
            <person name="Richter M."/>
            <person name="Ferrer M."/>
            <person name="Sanchez J."/>
        </authorList>
    </citation>
    <scope>NUCLEOTIDE SEQUENCE</scope>
</reference>
<feature type="region of interest" description="Disordered" evidence="1">
    <location>
        <begin position="100"/>
        <end position="122"/>
    </location>
</feature>
<protein>
    <submittedName>
        <fullName evidence="2">Uncharacterized protein</fullName>
    </submittedName>
</protein>
<organism evidence="2">
    <name type="scientific">mine drainage metagenome</name>
    <dbReference type="NCBI Taxonomy" id="410659"/>
    <lineage>
        <taxon>unclassified sequences</taxon>
        <taxon>metagenomes</taxon>
        <taxon>ecological metagenomes</taxon>
    </lineage>
</organism>
<comment type="caution">
    <text evidence="2">The sequence shown here is derived from an EMBL/GenBank/DDBJ whole genome shotgun (WGS) entry which is preliminary data.</text>
</comment>
<evidence type="ECO:0000313" key="2">
    <source>
        <dbReference type="EMBL" id="EQD70775.1"/>
    </source>
</evidence>
<evidence type="ECO:0000256" key="1">
    <source>
        <dbReference type="SAM" id="MobiDB-lite"/>
    </source>
</evidence>
<proteinExistence type="predicted"/>
<name>T1CNZ7_9ZZZZ</name>
<gene>
    <name evidence="2" type="ORF">B1A_06129</name>
</gene>
<reference evidence="2" key="2">
    <citation type="journal article" date="2014" name="ISME J.">
        <title>Microbial stratification in low pH oxic and suboxic macroscopic growths along an acid mine drainage.</title>
        <authorList>
            <person name="Mendez-Garcia C."/>
            <person name="Mesa V."/>
            <person name="Sprenger R.R."/>
            <person name="Richter M."/>
            <person name="Diez M.S."/>
            <person name="Solano J."/>
            <person name="Bargiela R."/>
            <person name="Golyshina O.V."/>
            <person name="Manteca A."/>
            <person name="Ramos J.L."/>
            <person name="Gallego J.R."/>
            <person name="Llorente I."/>
            <person name="Martins Dos Santos V.A."/>
            <person name="Jensen O.N."/>
            <person name="Pelaez A.I."/>
            <person name="Sanchez J."/>
            <person name="Ferrer M."/>
        </authorList>
    </citation>
    <scope>NUCLEOTIDE SEQUENCE</scope>
</reference>
<sequence length="122" mass="12783">MSSSGSSPTLTAGNLVQQTVSLGANGGRTMGTAAPICWAGTLACSGGNDQFGWYIDFPGSSTGYNQTTDEQLIYNPTIVSTAVVFNTTLPAIDSPLDCNPGSIPATHTRSMRRRRADPELLQ</sequence>
<dbReference type="AlphaFoldDB" id="T1CNZ7"/>
<accession>T1CNZ7</accession>
<dbReference type="EMBL" id="AUZX01004456">
    <property type="protein sequence ID" value="EQD70775.1"/>
    <property type="molecule type" value="Genomic_DNA"/>
</dbReference>